<dbReference type="RefSeq" id="XP_031398328.1">
    <property type="nucleotide sequence ID" value="XM_031542468.1"/>
</dbReference>
<dbReference type="InterPro" id="IPR006525">
    <property type="entry name" value="Cystatin-related_pln"/>
</dbReference>
<dbReference type="OrthoDB" id="1104139at2759"/>
<dbReference type="PANTHER" id="PTHR31260:SF28">
    <property type="entry name" value="CYSTATIN DOMAIN PROTEIN"/>
    <property type="match status" value="1"/>
</dbReference>
<keyword evidence="2" id="KW-1185">Reference proteome</keyword>
<accession>A0A6P8E0Q1</accession>
<sequence>MATVPGVDARAGPSLPPAKRSYPEEEECVDREIVKKNRIEENMPKVEEDSSEEDDMKVIEYEDSDDDELLDENDLQEYYRAVAESEGYDCGDLSKYKFQYWMLAPMPKAKHEDIKGFVVAALNGYNMDKGTQLVFESIEKATIAMSGVATYYITFVVKDPEDGDHPKTFQCCIHEMLQGFEAEQIRPKPPAA</sequence>
<organism evidence="2 3">
    <name type="scientific">Punica granatum</name>
    <name type="common">Pomegranate</name>
    <dbReference type="NCBI Taxonomy" id="22663"/>
    <lineage>
        <taxon>Eukaryota</taxon>
        <taxon>Viridiplantae</taxon>
        <taxon>Streptophyta</taxon>
        <taxon>Embryophyta</taxon>
        <taxon>Tracheophyta</taxon>
        <taxon>Spermatophyta</taxon>
        <taxon>Magnoliopsida</taxon>
        <taxon>eudicotyledons</taxon>
        <taxon>Gunneridae</taxon>
        <taxon>Pentapetalae</taxon>
        <taxon>rosids</taxon>
        <taxon>malvids</taxon>
        <taxon>Myrtales</taxon>
        <taxon>Lythraceae</taxon>
        <taxon>Punica</taxon>
    </lineage>
</organism>
<dbReference type="Proteomes" id="UP000515151">
    <property type="component" value="Chromosome 5"/>
</dbReference>
<dbReference type="NCBIfam" id="TIGR01638">
    <property type="entry name" value="Atha_cystat_rel"/>
    <property type="match status" value="1"/>
</dbReference>
<protein>
    <submittedName>
        <fullName evidence="3">UPF0725 protein At4g29550-like isoform X1</fullName>
    </submittedName>
</protein>
<name>A0A6P8E0Q1_PUNGR</name>
<evidence type="ECO:0000313" key="2">
    <source>
        <dbReference type="Proteomes" id="UP000515151"/>
    </source>
</evidence>
<evidence type="ECO:0000256" key="1">
    <source>
        <dbReference type="SAM" id="MobiDB-lite"/>
    </source>
</evidence>
<dbReference type="PANTHER" id="PTHR31260">
    <property type="entry name" value="CYSTATIN/MONELLIN SUPERFAMILY PROTEIN"/>
    <property type="match status" value="1"/>
</dbReference>
<reference evidence="2" key="1">
    <citation type="journal article" date="2020" name="Plant Biotechnol. J.">
        <title>The pomegranate (Punica granatum L.) draft genome dissects genetic divergence between soft- and hard-seeded cultivars.</title>
        <authorList>
            <person name="Luo X."/>
            <person name="Li H."/>
            <person name="Wu Z."/>
            <person name="Yao W."/>
            <person name="Zhao P."/>
            <person name="Cao D."/>
            <person name="Yu H."/>
            <person name="Li K."/>
            <person name="Poudel K."/>
            <person name="Zhao D."/>
            <person name="Zhang F."/>
            <person name="Xia X."/>
            <person name="Chen L."/>
            <person name="Wang Q."/>
            <person name="Jing D."/>
            <person name="Cao S."/>
        </authorList>
    </citation>
    <scope>NUCLEOTIDE SEQUENCE [LARGE SCALE GENOMIC DNA]</scope>
    <source>
        <strain evidence="2">cv. Tunisia</strain>
    </source>
</reference>
<feature type="region of interest" description="Disordered" evidence="1">
    <location>
        <begin position="1"/>
        <end position="27"/>
    </location>
</feature>
<dbReference type="Gene3D" id="3.10.450.10">
    <property type="match status" value="1"/>
</dbReference>
<dbReference type="GeneID" id="116208898"/>
<gene>
    <name evidence="3" type="primary">LOC116208898</name>
</gene>
<proteinExistence type="predicted"/>
<reference evidence="3" key="2">
    <citation type="submission" date="2025-08" db="UniProtKB">
        <authorList>
            <consortium name="RefSeq"/>
        </authorList>
    </citation>
    <scope>IDENTIFICATION</scope>
    <source>
        <tissue evidence="3">Leaf</tissue>
    </source>
</reference>
<evidence type="ECO:0000313" key="3">
    <source>
        <dbReference type="RefSeq" id="XP_031398328.1"/>
    </source>
</evidence>
<dbReference type="AlphaFoldDB" id="A0A6P8E0Q1"/>
<dbReference type="InterPro" id="IPR006462">
    <property type="entry name" value="MS5"/>
</dbReference>